<proteinExistence type="predicted"/>
<dbReference type="RefSeq" id="XP_009022607.1">
    <property type="nucleotide sequence ID" value="XM_009024359.1"/>
</dbReference>
<dbReference type="EMBL" id="KB097143">
    <property type="protein sequence ID" value="ESN98598.1"/>
    <property type="molecule type" value="Genomic_DNA"/>
</dbReference>
<gene>
    <name evidence="2" type="primary">20199409</name>
    <name evidence="1" type="ORF">HELRODRAFT_162031</name>
</gene>
<dbReference type="HOGENOM" id="CLU_2017706_0_0_1"/>
<reference evidence="1 3" key="2">
    <citation type="journal article" date="2013" name="Nature">
        <title>Insights into bilaterian evolution from three spiralian genomes.</title>
        <authorList>
            <person name="Simakov O."/>
            <person name="Marletaz F."/>
            <person name="Cho S.J."/>
            <person name="Edsinger-Gonzales E."/>
            <person name="Havlak P."/>
            <person name="Hellsten U."/>
            <person name="Kuo D.H."/>
            <person name="Larsson T."/>
            <person name="Lv J."/>
            <person name="Arendt D."/>
            <person name="Savage R."/>
            <person name="Osoegawa K."/>
            <person name="de Jong P."/>
            <person name="Grimwood J."/>
            <person name="Chapman J.A."/>
            <person name="Shapiro H."/>
            <person name="Aerts A."/>
            <person name="Otillar R.P."/>
            <person name="Terry A.Y."/>
            <person name="Boore J.L."/>
            <person name="Grigoriev I.V."/>
            <person name="Lindberg D.R."/>
            <person name="Seaver E.C."/>
            <person name="Weisblat D.A."/>
            <person name="Putnam N.H."/>
            <person name="Rokhsar D.S."/>
        </authorList>
    </citation>
    <scope>NUCLEOTIDE SEQUENCE</scope>
</reference>
<dbReference type="InterPro" id="IPR029147">
    <property type="entry name" value="CFAP77"/>
</dbReference>
<dbReference type="EnsemblMetazoa" id="HelroT162031">
    <property type="protein sequence ID" value="HelroP162031"/>
    <property type="gene ID" value="HelroG162031"/>
</dbReference>
<keyword evidence="3" id="KW-1185">Reference proteome</keyword>
<evidence type="ECO:0000313" key="3">
    <source>
        <dbReference type="Proteomes" id="UP000015101"/>
    </source>
</evidence>
<protein>
    <submittedName>
        <fullName evidence="1 2">Uncharacterized protein</fullName>
    </submittedName>
</protein>
<dbReference type="EMBL" id="AMQM01001008">
    <property type="status" value="NOT_ANNOTATED_CDS"/>
    <property type="molecule type" value="Genomic_DNA"/>
</dbReference>
<dbReference type="OrthoDB" id="532484at2759"/>
<name>T1ES59_HELRO</name>
<evidence type="ECO:0000313" key="2">
    <source>
        <dbReference type="EnsemblMetazoa" id="HelroP162031"/>
    </source>
</evidence>
<dbReference type="CTD" id="20199409"/>
<dbReference type="KEGG" id="hro:HELRODRAFT_162031"/>
<dbReference type="AlphaFoldDB" id="T1ES59"/>
<reference evidence="2" key="3">
    <citation type="submission" date="2015-06" db="UniProtKB">
        <authorList>
            <consortium name="EnsemblMetazoa"/>
        </authorList>
    </citation>
    <scope>IDENTIFICATION</scope>
</reference>
<dbReference type="Pfam" id="PF14825">
    <property type="entry name" value="CFAP77"/>
    <property type="match status" value="1"/>
</dbReference>
<evidence type="ECO:0000313" key="1">
    <source>
        <dbReference type="EMBL" id="ESN98598.1"/>
    </source>
</evidence>
<accession>T1ES59</accession>
<sequence>MIKYRNTLTGNLGVKRKSMLSNEILIKSELGKSKPRGYSSNSYHGGNVVYGRPGPTKLSDVASALNWLDIDDQKKVDNEDKHYNTIKNKNNNKFENGKIFGAKKQMKPCIFETDMCLLCVIIL</sequence>
<reference evidence="3" key="1">
    <citation type="submission" date="2012-12" db="EMBL/GenBank/DDBJ databases">
        <authorList>
            <person name="Hellsten U."/>
            <person name="Grimwood J."/>
            <person name="Chapman J.A."/>
            <person name="Shapiro H."/>
            <person name="Aerts A."/>
            <person name="Otillar R.P."/>
            <person name="Terry A.Y."/>
            <person name="Boore J.L."/>
            <person name="Simakov O."/>
            <person name="Marletaz F."/>
            <person name="Cho S.-J."/>
            <person name="Edsinger-Gonzales E."/>
            <person name="Havlak P."/>
            <person name="Kuo D.-H."/>
            <person name="Larsson T."/>
            <person name="Lv J."/>
            <person name="Arendt D."/>
            <person name="Savage R."/>
            <person name="Osoegawa K."/>
            <person name="de Jong P."/>
            <person name="Lindberg D.R."/>
            <person name="Seaver E.C."/>
            <person name="Weisblat D.A."/>
            <person name="Putnam N.H."/>
            <person name="Grigoriev I.V."/>
            <person name="Rokhsar D.S."/>
        </authorList>
    </citation>
    <scope>NUCLEOTIDE SEQUENCE</scope>
</reference>
<dbReference type="InParanoid" id="T1ES59"/>
<dbReference type="Proteomes" id="UP000015101">
    <property type="component" value="Unassembled WGS sequence"/>
</dbReference>
<organism evidence="2 3">
    <name type="scientific">Helobdella robusta</name>
    <name type="common">Californian leech</name>
    <dbReference type="NCBI Taxonomy" id="6412"/>
    <lineage>
        <taxon>Eukaryota</taxon>
        <taxon>Metazoa</taxon>
        <taxon>Spiralia</taxon>
        <taxon>Lophotrochozoa</taxon>
        <taxon>Annelida</taxon>
        <taxon>Clitellata</taxon>
        <taxon>Hirudinea</taxon>
        <taxon>Rhynchobdellida</taxon>
        <taxon>Glossiphoniidae</taxon>
        <taxon>Helobdella</taxon>
    </lineage>
</organism>
<dbReference type="GeneID" id="20199409"/>